<accession>A0A444X7C1</accession>
<organism evidence="2 3">
    <name type="scientific">Arachis hypogaea</name>
    <name type="common">Peanut</name>
    <dbReference type="NCBI Taxonomy" id="3818"/>
    <lineage>
        <taxon>Eukaryota</taxon>
        <taxon>Viridiplantae</taxon>
        <taxon>Streptophyta</taxon>
        <taxon>Embryophyta</taxon>
        <taxon>Tracheophyta</taxon>
        <taxon>Spermatophyta</taxon>
        <taxon>Magnoliopsida</taxon>
        <taxon>eudicotyledons</taxon>
        <taxon>Gunneridae</taxon>
        <taxon>Pentapetalae</taxon>
        <taxon>rosids</taxon>
        <taxon>fabids</taxon>
        <taxon>Fabales</taxon>
        <taxon>Fabaceae</taxon>
        <taxon>Papilionoideae</taxon>
        <taxon>50 kb inversion clade</taxon>
        <taxon>dalbergioids sensu lato</taxon>
        <taxon>Dalbergieae</taxon>
        <taxon>Pterocarpus clade</taxon>
        <taxon>Arachis</taxon>
    </lineage>
</organism>
<sequence length="342" mass="38443">MDHDVHGASEQTLSKHGERYVEEMQQPQIELYVEFKKIEGDGIQNDSDIEDDRAAVCEGMNNDSKEDFEATYEADDKDEDGDVGVEAAAENVVVPPAVSQPIDVLPFMRNLDLDASHAPEIPEYANIGVADPKDGEFRIGMEYISRKSVVIAIRSYTISRGVDYNVYNGRHTCTMRTISQDHSKLGSDTVAEARRPLVETDLSIEVKSIIAEVQSRHIVSNFLREFKVPHFQKLVVNIGYSKTVEEYNINYQRLQERECRIETNIQRAGNIVVHRFDRRNEVFEVREMPNEKVLQSDCGYFQGHRRSRCPQRARPSGVFDDVGPSGVGHDAGSSGVGHDAGP</sequence>
<feature type="region of interest" description="Disordered" evidence="1">
    <location>
        <begin position="307"/>
        <end position="342"/>
    </location>
</feature>
<protein>
    <recommendedName>
        <fullName evidence="4">Transposase MuDR plant domain-containing protein</fullName>
    </recommendedName>
</protein>
<dbReference type="AlphaFoldDB" id="A0A444X7C1"/>
<name>A0A444X7C1_ARAHY</name>
<keyword evidence="3" id="KW-1185">Reference proteome</keyword>
<reference evidence="2 3" key="1">
    <citation type="submission" date="2019-01" db="EMBL/GenBank/DDBJ databases">
        <title>Sequencing of cultivated peanut Arachis hypogaea provides insights into genome evolution and oil improvement.</title>
        <authorList>
            <person name="Chen X."/>
        </authorList>
    </citation>
    <scope>NUCLEOTIDE SEQUENCE [LARGE SCALE GENOMIC DNA]</scope>
    <source>
        <strain evidence="3">cv. Fuhuasheng</strain>
        <tissue evidence="2">Leaves</tissue>
    </source>
</reference>
<dbReference type="Proteomes" id="UP000289738">
    <property type="component" value="Chromosome B10"/>
</dbReference>
<evidence type="ECO:0000313" key="2">
    <source>
        <dbReference type="EMBL" id="RYQ85600.1"/>
    </source>
</evidence>
<proteinExistence type="predicted"/>
<evidence type="ECO:0008006" key="4">
    <source>
        <dbReference type="Google" id="ProtNLM"/>
    </source>
</evidence>
<comment type="caution">
    <text evidence="2">The sequence shown here is derived from an EMBL/GenBank/DDBJ whole genome shotgun (WGS) entry which is preliminary data.</text>
</comment>
<dbReference type="EMBL" id="SDMP01000020">
    <property type="protein sequence ID" value="RYQ85600.1"/>
    <property type="molecule type" value="Genomic_DNA"/>
</dbReference>
<gene>
    <name evidence="2" type="ORF">Ahy_B10g105163</name>
</gene>
<evidence type="ECO:0000256" key="1">
    <source>
        <dbReference type="SAM" id="MobiDB-lite"/>
    </source>
</evidence>
<evidence type="ECO:0000313" key="3">
    <source>
        <dbReference type="Proteomes" id="UP000289738"/>
    </source>
</evidence>